<evidence type="ECO:0000313" key="2">
    <source>
        <dbReference type="Proteomes" id="UP001642409"/>
    </source>
</evidence>
<dbReference type="Proteomes" id="UP001642409">
    <property type="component" value="Unassembled WGS sequence"/>
</dbReference>
<reference evidence="1 2" key="1">
    <citation type="submission" date="2024-07" db="EMBL/GenBank/DDBJ databases">
        <authorList>
            <person name="Akdeniz Z."/>
        </authorList>
    </citation>
    <scope>NUCLEOTIDE SEQUENCE [LARGE SCALE GENOMIC DNA]</scope>
</reference>
<comment type="caution">
    <text evidence="1">The sequence shown here is derived from an EMBL/GenBank/DDBJ whole genome shotgun (WGS) entry which is preliminary data.</text>
</comment>
<name>A0ABP1KS19_9EUKA</name>
<evidence type="ECO:0000313" key="1">
    <source>
        <dbReference type="EMBL" id="CAL6066788.1"/>
    </source>
</evidence>
<organism evidence="1 2">
    <name type="scientific">Hexamita inflata</name>
    <dbReference type="NCBI Taxonomy" id="28002"/>
    <lineage>
        <taxon>Eukaryota</taxon>
        <taxon>Metamonada</taxon>
        <taxon>Diplomonadida</taxon>
        <taxon>Hexamitidae</taxon>
        <taxon>Hexamitinae</taxon>
        <taxon>Hexamita</taxon>
    </lineage>
</organism>
<accession>A0ABP1KS19</accession>
<proteinExistence type="predicted"/>
<dbReference type="EMBL" id="CAXDID020000264">
    <property type="protein sequence ID" value="CAL6066788.1"/>
    <property type="molecule type" value="Genomic_DNA"/>
</dbReference>
<sequence>MNQNTFTSALFEFLQSKNITIQNDPNSIYQQLQTMTVCERRGIWEFVASILKVTTTQSHNYYHNTWCMQFYDDISPYRHILTNLVKQNSEKDSSELVQQFLDQYKDKNFSKHTVQQIVNIQKSRTSHQQNPTNQIGFSANISQCVRYLDAVNE</sequence>
<protein>
    <submittedName>
        <fullName evidence="1">Uncharacterized protein</fullName>
    </submittedName>
</protein>
<gene>
    <name evidence="1" type="ORF">HINF_LOCUS52699</name>
</gene>
<keyword evidence="2" id="KW-1185">Reference proteome</keyword>